<protein>
    <recommendedName>
        <fullName evidence="3">DUF4272 domain-containing protein</fullName>
    </recommendedName>
</protein>
<evidence type="ECO:0000313" key="2">
    <source>
        <dbReference type="Proteomes" id="UP000319383"/>
    </source>
</evidence>
<organism evidence="1 2">
    <name type="scientific">Symmachiella dynata</name>
    <dbReference type="NCBI Taxonomy" id="2527995"/>
    <lineage>
        <taxon>Bacteria</taxon>
        <taxon>Pseudomonadati</taxon>
        <taxon>Planctomycetota</taxon>
        <taxon>Planctomycetia</taxon>
        <taxon>Planctomycetales</taxon>
        <taxon>Planctomycetaceae</taxon>
        <taxon>Symmachiella</taxon>
    </lineage>
</organism>
<dbReference type="RefSeq" id="WP_145373784.1">
    <property type="nucleotide sequence ID" value="NZ_CP036276.1"/>
</dbReference>
<dbReference type="Pfam" id="PF14094">
    <property type="entry name" value="DUF4272"/>
    <property type="match status" value="1"/>
</dbReference>
<dbReference type="AlphaFoldDB" id="A0A517ZH55"/>
<proteinExistence type="predicted"/>
<gene>
    <name evidence="1" type="ORF">Mal52_02450</name>
</gene>
<accession>A0A517ZH55</accession>
<sequence>MNDEPFPEEALKDAESLFRYLNENTDLKPSEMALEWVFIIECPFELESGDESLTQLIESFTRVTRADEDAFRVEVQHLDEDLEEINSSTLLQILLIYTSTLTQGQLDEIHAELDKAARTLGFQYVGVECGLPGEMDEMKFAACLELTDELMNETCQWEMGKLDNVAESIRSRHVEVAKEMGLEVAAWMPTAEIRGFTQLRPQKEIVRRLMAAHAAVAWVLAPEEEVPSSVIKRYVKDNGLVRSSFSEREADWIGTSRKDARESMGQAGWAMENMWGLAWILGNAPLVCPYEKLVPYSITRHIRDSFFCNFDRSFDELMAASQLQPLELIITLEDFFYCIHNGFRNMCIRSDYRNTHDIERCGLMQERRQALTWALSPGVQWDDADVST</sequence>
<evidence type="ECO:0008006" key="3">
    <source>
        <dbReference type="Google" id="ProtNLM"/>
    </source>
</evidence>
<evidence type="ECO:0000313" key="1">
    <source>
        <dbReference type="EMBL" id="QDU41791.1"/>
    </source>
</evidence>
<dbReference type="EMBL" id="CP036276">
    <property type="protein sequence ID" value="QDU41791.1"/>
    <property type="molecule type" value="Genomic_DNA"/>
</dbReference>
<dbReference type="InterPro" id="IPR025368">
    <property type="entry name" value="DUF4272"/>
</dbReference>
<reference evidence="1 2" key="1">
    <citation type="submission" date="2019-02" db="EMBL/GenBank/DDBJ databases">
        <title>Deep-cultivation of Planctomycetes and their phenomic and genomic characterization uncovers novel biology.</title>
        <authorList>
            <person name="Wiegand S."/>
            <person name="Jogler M."/>
            <person name="Boedeker C."/>
            <person name="Pinto D."/>
            <person name="Vollmers J."/>
            <person name="Rivas-Marin E."/>
            <person name="Kohn T."/>
            <person name="Peeters S.H."/>
            <person name="Heuer A."/>
            <person name="Rast P."/>
            <person name="Oberbeckmann S."/>
            <person name="Bunk B."/>
            <person name="Jeske O."/>
            <person name="Meyerdierks A."/>
            <person name="Storesund J.E."/>
            <person name="Kallscheuer N."/>
            <person name="Luecker S."/>
            <person name="Lage O.M."/>
            <person name="Pohl T."/>
            <person name="Merkel B.J."/>
            <person name="Hornburger P."/>
            <person name="Mueller R.-W."/>
            <person name="Bruemmer F."/>
            <person name="Labrenz M."/>
            <person name="Spormann A.M."/>
            <person name="Op den Camp H."/>
            <person name="Overmann J."/>
            <person name="Amann R."/>
            <person name="Jetten M.S.M."/>
            <person name="Mascher T."/>
            <person name="Medema M.H."/>
            <person name="Devos D.P."/>
            <person name="Kaster A.-K."/>
            <person name="Ovreas L."/>
            <person name="Rohde M."/>
            <person name="Galperin M.Y."/>
            <person name="Jogler C."/>
        </authorList>
    </citation>
    <scope>NUCLEOTIDE SEQUENCE [LARGE SCALE GENOMIC DNA]</scope>
    <source>
        <strain evidence="1 2">Mal52</strain>
    </source>
</reference>
<keyword evidence="2" id="KW-1185">Reference proteome</keyword>
<name>A0A517ZH55_9PLAN</name>
<dbReference type="Proteomes" id="UP000319383">
    <property type="component" value="Chromosome"/>
</dbReference>
<dbReference type="KEGG" id="sdyn:Mal52_02450"/>